<dbReference type="OrthoDB" id="422427at2759"/>
<evidence type="ECO:0000256" key="5">
    <source>
        <dbReference type="ARBA" id="ARBA00022790"/>
    </source>
</evidence>
<evidence type="ECO:0000313" key="10">
    <source>
        <dbReference type="Proteomes" id="UP000054270"/>
    </source>
</evidence>
<dbReference type="OMA" id="IYLQNWA"/>
<feature type="region of interest" description="Disordered" evidence="7">
    <location>
        <begin position="221"/>
        <end position="240"/>
    </location>
</feature>
<dbReference type="SMART" id="SM00088">
    <property type="entry name" value="PINT"/>
    <property type="match status" value="1"/>
</dbReference>
<accession>A0A0D2NYD8</accession>
<dbReference type="Pfam" id="PF01399">
    <property type="entry name" value="PCI"/>
    <property type="match status" value="1"/>
</dbReference>
<evidence type="ECO:0000256" key="7">
    <source>
        <dbReference type="SAM" id="MobiDB-lite"/>
    </source>
</evidence>
<dbReference type="InterPro" id="IPR036390">
    <property type="entry name" value="WH_DNA-bd_sf"/>
</dbReference>
<evidence type="ECO:0000256" key="4">
    <source>
        <dbReference type="ARBA" id="ARBA00022490"/>
    </source>
</evidence>
<dbReference type="Proteomes" id="UP000054270">
    <property type="component" value="Unassembled WGS sequence"/>
</dbReference>
<organism evidence="9 10">
    <name type="scientific">Hypholoma sublateritium (strain FD-334 SS-4)</name>
    <dbReference type="NCBI Taxonomy" id="945553"/>
    <lineage>
        <taxon>Eukaryota</taxon>
        <taxon>Fungi</taxon>
        <taxon>Dikarya</taxon>
        <taxon>Basidiomycota</taxon>
        <taxon>Agaricomycotina</taxon>
        <taxon>Agaricomycetes</taxon>
        <taxon>Agaricomycetidae</taxon>
        <taxon>Agaricales</taxon>
        <taxon>Agaricineae</taxon>
        <taxon>Strophariaceae</taxon>
        <taxon>Hypholoma</taxon>
    </lineage>
</organism>
<comment type="subcellular location">
    <subcellularLocation>
        <location evidence="2">Cytoplasm</location>
    </subcellularLocation>
    <subcellularLocation>
        <location evidence="1">Nucleus</location>
    </subcellularLocation>
</comment>
<dbReference type="EMBL" id="KN817541">
    <property type="protein sequence ID" value="KJA23719.1"/>
    <property type="molecule type" value="Genomic_DNA"/>
</dbReference>
<dbReference type="AlphaFoldDB" id="A0A0D2NYD8"/>
<feature type="compositionally biased region" description="Polar residues" evidence="7">
    <location>
        <begin position="9"/>
        <end position="21"/>
    </location>
</feature>
<keyword evidence="6" id="KW-0539">Nucleus</keyword>
<dbReference type="GO" id="GO:0005737">
    <property type="term" value="C:cytoplasm"/>
    <property type="evidence" value="ECO:0007669"/>
    <property type="project" value="UniProtKB-SubCell"/>
</dbReference>
<dbReference type="InterPro" id="IPR045135">
    <property type="entry name" value="Rpn7_N"/>
</dbReference>
<feature type="region of interest" description="Disordered" evidence="7">
    <location>
        <begin position="473"/>
        <end position="493"/>
    </location>
</feature>
<gene>
    <name evidence="9" type="ORF">HYPSUDRAFT_571111</name>
</gene>
<evidence type="ECO:0000256" key="1">
    <source>
        <dbReference type="ARBA" id="ARBA00004123"/>
    </source>
</evidence>
<proteinExistence type="inferred from homology"/>
<dbReference type="InterPro" id="IPR000717">
    <property type="entry name" value="PCI_dom"/>
</dbReference>
<name>A0A0D2NYD8_HYPSF</name>
<evidence type="ECO:0000256" key="3">
    <source>
        <dbReference type="ARBA" id="ARBA00008793"/>
    </source>
</evidence>
<keyword evidence="5" id="KW-0736">Signalosome</keyword>
<dbReference type="STRING" id="945553.A0A0D2NYD8"/>
<evidence type="ECO:0000256" key="2">
    <source>
        <dbReference type="ARBA" id="ARBA00004496"/>
    </source>
</evidence>
<dbReference type="SUPFAM" id="SSF46785">
    <property type="entry name" value="Winged helix' DNA-binding domain"/>
    <property type="match status" value="1"/>
</dbReference>
<dbReference type="GO" id="GO:0008180">
    <property type="term" value="C:COP9 signalosome"/>
    <property type="evidence" value="ECO:0007669"/>
    <property type="project" value="UniProtKB-KW"/>
</dbReference>
<reference evidence="10" key="1">
    <citation type="submission" date="2014-04" db="EMBL/GenBank/DDBJ databases">
        <title>Evolutionary Origins and Diversification of the Mycorrhizal Mutualists.</title>
        <authorList>
            <consortium name="DOE Joint Genome Institute"/>
            <consortium name="Mycorrhizal Genomics Consortium"/>
            <person name="Kohler A."/>
            <person name="Kuo A."/>
            <person name="Nagy L.G."/>
            <person name="Floudas D."/>
            <person name="Copeland A."/>
            <person name="Barry K.W."/>
            <person name="Cichocki N."/>
            <person name="Veneault-Fourrey C."/>
            <person name="LaButti K."/>
            <person name="Lindquist E.A."/>
            <person name="Lipzen A."/>
            <person name="Lundell T."/>
            <person name="Morin E."/>
            <person name="Murat C."/>
            <person name="Riley R."/>
            <person name="Ohm R."/>
            <person name="Sun H."/>
            <person name="Tunlid A."/>
            <person name="Henrissat B."/>
            <person name="Grigoriev I.V."/>
            <person name="Hibbett D.S."/>
            <person name="Martin F."/>
        </authorList>
    </citation>
    <scope>NUCLEOTIDE SEQUENCE [LARGE SCALE GENOMIC DNA]</scope>
    <source>
        <strain evidence="10">FD-334 SS-4</strain>
    </source>
</reference>
<dbReference type="Pfam" id="PF10602">
    <property type="entry name" value="RPN7"/>
    <property type="match status" value="1"/>
</dbReference>
<dbReference type="PANTHER" id="PTHR14145:SF2">
    <property type="entry name" value="COP9 SIGNALOSOME COMPLEX SUBUNIT 1"/>
    <property type="match status" value="1"/>
</dbReference>
<evidence type="ECO:0000313" key="9">
    <source>
        <dbReference type="EMBL" id="KJA23719.1"/>
    </source>
</evidence>
<comment type="similarity">
    <text evidence="3">Belongs to the CSN1 family.</text>
</comment>
<feature type="domain" description="PCI" evidence="8">
    <location>
        <begin position="266"/>
        <end position="438"/>
    </location>
</feature>
<dbReference type="PANTHER" id="PTHR14145">
    <property type="entry name" value="26S PROTESOME SUBUNIT 6"/>
    <property type="match status" value="1"/>
</dbReference>
<dbReference type="Gene3D" id="1.25.40.570">
    <property type="match status" value="1"/>
</dbReference>
<evidence type="ECO:0000259" key="8">
    <source>
        <dbReference type="PROSITE" id="PS50250"/>
    </source>
</evidence>
<dbReference type="PROSITE" id="PS50250">
    <property type="entry name" value="PCI"/>
    <property type="match status" value="1"/>
</dbReference>
<keyword evidence="10" id="KW-1185">Reference proteome</keyword>
<feature type="region of interest" description="Disordered" evidence="7">
    <location>
        <begin position="1"/>
        <end position="21"/>
    </location>
</feature>
<protein>
    <recommendedName>
        <fullName evidence="8">PCI domain-containing protein</fullName>
    </recommendedName>
</protein>
<evidence type="ECO:0000256" key="6">
    <source>
        <dbReference type="ARBA" id="ARBA00023242"/>
    </source>
</evidence>
<keyword evidence="4" id="KW-0963">Cytoplasm</keyword>
<sequence>MEVDHIEESQQGPSKPSNTRKTLIVPVDDAHPFDLESYISNYSGRTAIDRLIHILTIAPAIAAEAFQLCVQHIHQSRDPALYQNLLQAYEQLAAPAGVSLPNAMDIAELDVKWADETIQRNQADRVKLEVELKTYSNNMIKESIRMAHRDLGDFYRSTGDSGTALKHYTKSREFCTTSQHVLEMCMSILELLIEQRNYSHLTTYVFKADAAVDATTAAAGASASGSSTTPAVTASATASKKKSVERDNVQAKLDLATALSHLGQGNYEKAATGLLKVGPAKDLGDWIGKLIAPGDIAIYGTLCALATFPRAAIKAKISDNSVFSAYTEQEPYIRELVEAYTNSNFKTVLEILSRYSTRHYADIHLAPHVRDLTQLIRNSAVVLYFQPFASIKLDRMSAAFGWTIDEVEQHVVSLIQAGDIQGRVDSQNKILYAKKTNYRDELFARAIKAGMDIQETNQKLLLRMRLQQADLIVKPPKGSTHSGQQTGDFYLGD</sequence>
<dbReference type="InterPro" id="IPR019585">
    <property type="entry name" value="Rpn7/CSN1"/>
</dbReference>
<feature type="compositionally biased region" description="Low complexity" evidence="7">
    <location>
        <begin position="221"/>
        <end position="238"/>
    </location>
</feature>